<dbReference type="RefSeq" id="WP_378557496.1">
    <property type="nucleotide sequence ID" value="NZ_JBHSDL010000006.1"/>
</dbReference>
<evidence type="ECO:0000313" key="2">
    <source>
        <dbReference type="Proteomes" id="UP001595844"/>
    </source>
</evidence>
<dbReference type="Proteomes" id="UP001595844">
    <property type="component" value="Unassembled WGS sequence"/>
</dbReference>
<reference evidence="2" key="1">
    <citation type="journal article" date="2019" name="Int. J. Syst. Evol. Microbiol.">
        <title>The Global Catalogue of Microorganisms (GCM) 10K type strain sequencing project: providing services to taxonomists for standard genome sequencing and annotation.</title>
        <authorList>
            <consortium name="The Broad Institute Genomics Platform"/>
            <consortium name="The Broad Institute Genome Sequencing Center for Infectious Disease"/>
            <person name="Wu L."/>
            <person name="Ma J."/>
        </authorList>
    </citation>
    <scope>NUCLEOTIDE SEQUENCE [LARGE SCALE GENOMIC DNA]</scope>
    <source>
        <strain evidence="2">IBRC-M 10490</strain>
    </source>
</reference>
<name>A0ABV8VCV0_9NOCA</name>
<proteinExistence type="predicted"/>
<sequence>MQTDRGPAGTATPVIEPVEEATAGECRRLRIVAEVADARAWGAAADRLLACGRRRWRDRTDIADHPALRRWAGVQESRHGLEHPCLRTVFDAISADAEIAFGDPYADFAAAVMLLSSCPAEAIAQPVGEPRTVCFSVYAFREDDLPLAEDLITTTVRSCGIVVARRCTTVRRASAPRHALPLVDHPLPEPLVSGSTTAPR</sequence>
<evidence type="ECO:0000313" key="1">
    <source>
        <dbReference type="EMBL" id="MFC4373829.1"/>
    </source>
</evidence>
<comment type="caution">
    <text evidence="1">The sequence shown here is derived from an EMBL/GenBank/DDBJ whole genome shotgun (WGS) entry which is preliminary data.</text>
</comment>
<dbReference type="EMBL" id="JBHSDL010000006">
    <property type="protein sequence ID" value="MFC4373829.1"/>
    <property type="molecule type" value="Genomic_DNA"/>
</dbReference>
<gene>
    <name evidence="1" type="ORF">ACFO5K_06905</name>
</gene>
<protein>
    <submittedName>
        <fullName evidence="1">Uncharacterized protein</fullName>
    </submittedName>
</protein>
<organism evidence="1 2">
    <name type="scientific">Nocardia halotolerans</name>
    <dbReference type="NCBI Taxonomy" id="1755878"/>
    <lineage>
        <taxon>Bacteria</taxon>
        <taxon>Bacillati</taxon>
        <taxon>Actinomycetota</taxon>
        <taxon>Actinomycetes</taxon>
        <taxon>Mycobacteriales</taxon>
        <taxon>Nocardiaceae</taxon>
        <taxon>Nocardia</taxon>
    </lineage>
</organism>
<accession>A0ABV8VCV0</accession>
<keyword evidence="2" id="KW-1185">Reference proteome</keyword>